<accession>A0ABP7SWI2</accession>
<feature type="domain" description="SAF" evidence="2">
    <location>
        <begin position="40"/>
        <end position="106"/>
    </location>
</feature>
<dbReference type="InterPro" id="IPR031571">
    <property type="entry name" value="RcpC_dom"/>
</dbReference>
<dbReference type="InterPro" id="IPR013974">
    <property type="entry name" value="SAF"/>
</dbReference>
<dbReference type="Proteomes" id="UP001500235">
    <property type="component" value="Unassembled WGS sequence"/>
</dbReference>
<comment type="caution">
    <text evidence="3">The sequence shown here is derived from an EMBL/GenBank/DDBJ whole genome shotgun (WGS) entry which is preliminary data.</text>
</comment>
<sequence length="316" mass="33004">MKRQSLFAVGIAVFFGLIAVFLANTYLSAGRASAVPQDMVRVAVAAAPLDFGTPLKPEHVRFINYPKDALPDGSFTSAAELLAPDKKRVALTPIALNEVILASKITGPGAGASIAALLPAGHRAVSVRINDVSGVAGFIQPSDTVDVLITRQVVGANSNSQQVTDVLLQGTRVIAMGQRAKSDAGKPAVAKTATLEVTPLEAQKLALGQQVGDLSLVLRKPGEEDDLPPAQTVSLADLRYGVGGIYRPQLASTAMNAQQPARVPYTRLAAPRPQVRREAPRTPRPTPAAAPIRNSVEVVRGTAPTSYEVGGFGGGR</sequence>
<organism evidence="3 4">
    <name type="scientific">Sphingomonas swuensis</name>
    <dbReference type="NCBI Taxonomy" id="977800"/>
    <lineage>
        <taxon>Bacteria</taxon>
        <taxon>Pseudomonadati</taxon>
        <taxon>Pseudomonadota</taxon>
        <taxon>Alphaproteobacteria</taxon>
        <taxon>Sphingomonadales</taxon>
        <taxon>Sphingomonadaceae</taxon>
        <taxon>Sphingomonas</taxon>
    </lineage>
</organism>
<keyword evidence="4" id="KW-1185">Reference proteome</keyword>
<feature type="region of interest" description="Disordered" evidence="1">
    <location>
        <begin position="264"/>
        <end position="289"/>
    </location>
</feature>
<dbReference type="Pfam" id="PF08666">
    <property type="entry name" value="SAF"/>
    <property type="match status" value="1"/>
</dbReference>
<protein>
    <recommendedName>
        <fullName evidence="2">SAF domain-containing protein</fullName>
    </recommendedName>
</protein>
<gene>
    <name evidence="3" type="ORF">GCM10022280_15830</name>
</gene>
<dbReference type="InterPro" id="IPR017592">
    <property type="entry name" value="Pilus_assmbl_Flp-typ_CpaB"/>
</dbReference>
<evidence type="ECO:0000313" key="4">
    <source>
        <dbReference type="Proteomes" id="UP001500235"/>
    </source>
</evidence>
<dbReference type="EMBL" id="BAABBQ010000001">
    <property type="protein sequence ID" value="GAA4017433.1"/>
    <property type="molecule type" value="Genomic_DNA"/>
</dbReference>
<name>A0ABP7SWI2_9SPHN</name>
<dbReference type="SMART" id="SM00858">
    <property type="entry name" value="SAF"/>
    <property type="match status" value="1"/>
</dbReference>
<dbReference type="RefSeq" id="WP_344706845.1">
    <property type="nucleotide sequence ID" value="NZ_BAABBQ010000001.1"/>
</dbReference>
<evidence type="ECO:0000313" key="3">
    <source>
        <dbReference type="EMBL" id="GAA4017433.1"/>
    </source>
</evidence>
<evidence type="ECO:0000256" key="1">
    <source>
        <dbReference type="SAM" id="MobiDB-lite"/>
    </source>
</evidence>
<reference evidence="4" key="1">
    <citation type="journal article" date="2019" name="Int. J. Syst. Evol. Microbiol.">
        <title>The Global Catalogue of Microorganisms (GCM) 10K type strain sequencing project: providing services to taxonomists for standard genome sequencing and annotation.</title>
        <authorList>
            <consortium name="The Broad Institute Genomics Platform"/>
            <consortium name="The Broad Institute Genome Sequencing Center for Infectious Disease"/>
            <person name="Wu L."/>
            <person name="Ma J."/>
        </authorList>
    </citation>
    <scope>NUCLEOTIDE SEQUENCE [LARGE SCALE GENOMIC DNA]</scope>
    <source>
        <strain evidence="4">JCM 17563</strain>
    </source>
</reference>
<proteinExistence type="predicted"/>
<evidence type="ECO:0000259" key="2">
    <source>
        <dbReference type="SMART" id="SM00858"/>
    </source>
</evidence>
<dbReference type="NCBIfam" id="TIGR03177">
    <property type="entry name" value="pilus_cpaB"/>
    <property type="match status" value="1"/>
</dbReference>
<dbReference type="Pfam" id="PF16976">
    <property type="entry name" value="RcpC"/>
    <property type="match status" value="1"/>
</dbReference>
<dbReference type="CDD" id="cd11614">
    <property type="entry name" value="SAF_CpaB_FlgA_like"/>
    <property type="match status" value="1"/>
</dbReference>